<dbReference type="PANTHER" id="PTHR37953">
    <property type="entry name" value="UPF0127 PROTEIN MJ1496"/>
    <property type="match status" value="1"/>
</dbReference>
<keyword evidence="1" id="KW-0472">Membrane</keyword>
<evidence type="ECO:0000256" key="1">
    <source>
        <dbReference type="SAM" id="Phobius"/>
    </source>
</evidence>
<dbReference type="InterPro" id="IPR038695">
    <property type="entry name" value="Saro_0823-like_sf"/>
</dbReference>
<dbReference type="RefSeq" id="WP_220619768.1">
    <property type="nucleotide sequence ID" value="NZ_RKLR01000008.1"/>
</dbReference>
<dbReference type="AlphaFoldDB" id="A0AAW4PT84"/>
<comment type="caution">
    <text evidence="2">The sequence shown here is derived from an EMBL/GenBank/DDBJ whole genome shotgun (WGS) entry which is preliminary data.</text>
</comment>
<dbReference type="InterPro" id="IPR003795">
    <property type="entry name" value="DUF192"/>
</dbReference>
<proteinExistence type="predicted"/>
<keyword evidence="1" id="KW-1133">Transmembrane helix</keyword>
<gene>
    <name evidence="2" type="ORF">EGH21_17615</name>
</gene>
<evidence type="ECO:0000313" key="2">
    <source>
        <dbReference type="EMBL" id="MBX0324848.1"/>
    </source>
</evidence>
<keyword evidence="3" id="KW-1185">Reference proteome</keyword>
<protein>
    <submittedName>
        <fullName evidence="2">DUF192 domain-containing protein</fullName>
    </submittedName>
</protein>
<accession>A0AAW4PT84</accession>
<organism evidence="2 3">
    <name type="scientific">Haloarcula rubra</name>
    <dbReference type="NCBI Taxonomy" id="2487747"/>
    <lineage>
        <taxon>Archaea</taxon>
        <taxon>Methanobacteriati</taxon>
        <taxon>Methanobacteriota</taxon>
        <taxon>Stenosarchaea group</taxon>
        <taxon>Halobacteria</taxon>
        <taxon>Halobacteriales</taxon>
        <taxon>Haloarculaceae</taxon>
        <taxon>Haloarcula</taxon>
    </lineage>
</organism>
<sequence length="168" mass="18739">MASWRRIWIIVGGLLIVTAAVLVGVNLGLLSTPFSDDQKRAQVTISNEDGTTLATVDARVADTPTERYRGLSDTERLPNGTGMLFVFDREGERTFVMRDMDFPLDIIFIDADGQITRIHHASVPPPNTSEGELTPYRGQAKWVLEVPRGYTEQNNITTGDLVEITYRE</sequence>
<dbReference type="Pfam" id="PF02643">
    <property type="entry name" value="DUF192"/>
    <property type="match status" value="1"/>
</dbReference>
<dbReference type="Gene3D" id="2.60.120.1140">
    <property type="entry name" value="Protein of unknown function DUF192"/>
    <property type="match status" value="1"/>
</dbReference>
<name>A0AAW4PT84_9EURY</name>
<keyword evidence="1" id="KW-0812">Transmembrane</keyword>
<reference evidence="2 3" key="1">
    <citation type="submission" date="2021-06" db="EMBL/GenBank/DDBJ databases">
        <title>Halomicroarcula sp. a new haloarchaeum isolated from saline soil.</title>
        <authorList>
            <person name="Duran-Viseras A."/>
            <person name="Sanchez-Porro C."/>
            <person name="Ventosa A."/>
        </authorList>
    </citation>
    <scope>NUCLEOTIDE SEQUENCE [LARGE SCALE GENOMIC DNA]</scope>
    <source>
        <strain evidence="2 3">F13</strain>
    </source>
</reference>
<dbReference type="Proteomes" id="UP001430377">
    <property type="component" value="Unassembled WGS sequence"/>
</dbReference>
<dbReference type="PANTHER" id="PTHR37953:SF1">
    <property type="entry name" value="UPF0127 PROTEIN MJ1496"/>
    <property type="match status" value="1"/>
</dbReference>
<dbReference type="EMBL" id="RKLR01000008">
    <property type="protein sequence ID" value="MBX0324848.1"/>
    <property type="molecule type" value="Genomic_DNA"/>
</dbReference>
<evidence type="ECO:0000313" key="3">
    <source>
        <dbReference type="Proteomes" id="UP001430377"/>
    </source>
</evidence>
<feature type="transmembrane region" description="Helical" evidence="1">
    <location>
        <begin position="7"/>
        <end position="30"/>
    </location>
</feature>